<comment type="caution">
    <text evidence="9">The sequence shown here is derived from an EMBL/GenBank/DDBJ whole genome shotgun (WGS) entry which is preliminary data.</text>
</comment>
<dbReference type="EMBL" id="JACWZY010000004">
    <property type="protein sequence ID" value="MBD2700424.1"/>
    <property type="molecule type" value="Genomic_DNA"/>
</dbReference>
<dbReference type="InterPro" id="IPR023997">
    <property type="entry name" value="TonB-dep_OMP_SusC/RagA_CS"/>
</dbReference>
<keyword evidence="3 7" id="KW-1134">Transmembrane beta strand</keyword>
<dbReference type="Proteomes" id="UP000598820">
    <property type="component" value="Unassembled WGS sequence"/>
</dbReference>
<evidence type="ECO:0000256" key="5">
    <source>
        <dbReference type="ARBA" id="ARBA00023136"/>
    </source>
</evidence>
<name>A0A927AMT0_9BACT</name>
<dbReference type="Gene3D" id="2.170.130.10">
    <property type="entry name" value="TonB-dependent receptor, plug domain"/>
    <property type="match status" value="1"/>
</dbReference>
<dbReference type="SUPFAM" id="SSF56935">
    <property type="entry name" value="Porins"/>
    <property type="match status" value="1"/>
</dbReference>
<dbReference type="InterPro" id="IPR037066">
    <property type="entry name" value="Plug_dom_sf"/>
</dbReference>
<evidence type="ECO:0000313" key="10">
    <source>
        <dbReference type="Proteomes" id="UP000598820"/>
    </source>
</evidence>
<comment type="subcellular location">
    <subcellularLocation>
        <location evidence="1 7">Cell outer membrane</location>
        <topology evidence="1 7">Multi-pass membrane protein</topology>
    </subcellularLocation>
</comment>
<dbReference type="RefSeq" id="WP_190886280.1">
    <property type="nucleotide sequence ID" value="NZ_JACWZY010000004.1"/>
</dbReference>
<dbReference type="Gene3D" id="2.40.170.20">
    <property type="entry name" value="TonB-dependent receptor, beta-barrel domain"/>
    <property type="match status" value="1"/>
</dbReference>
<sequence length="1054" mass="117611">MNIQSTLSIRQVLVCGVLAGWLLPSFPIWATTSPTFGLHPTTGWFADKPVSGQVLSKEDNTPVPGVTVVVKNTTNGTTTDAEGRFKLNVADDNTILVFSAVGYIAQEVTVGNQSTFNISLASDQKMLNEVVVVGYGTQKKRDLTGAVSQISGAKLDNENPNSVQDMLRGNIAGLNVGMSPSAKGGGSLLVRGRNSLNAATSPLLVVDGAIYYGELSDINPNDIETIDVLKDASSAAVFGAKAASGVILITTKKGKEGKPIININTNIGSASVSRNQPVLGPNEFVAWRSDVMKNINSTYKPGQFDNPNSLPAGVTVDQWLAYDGSKGDPTTIWLQRLGMQPIEIENYKAGKSTNWYDMIFQNGMRQDHTVSISERKDGTSYYMSLGYLDNNGIIWGDRFKTVRGRVNLESKLTNYLSVGMTTQFADRDESPVVADFNLARTLSPWGSPLNDDGTYKWRPNNEASGGNHPYYAPSLTDQRIKITTLNTTLFGNVTLPLGITYRMNFTPRFEFYEKYNAISSKHADYAATGGTASRQQAKTYYWQIDNILKWNKNIGSHNFDVTLLANAEKFQKWDNTMTNKGFLPSDVLSWHGISTGTAPTVTSNDEYSTGDGLMARLFYSFKDRYMVTLSSRRDGYSAFGQANPRATFSSAALGWVFTDEKFLKSSWLNYGKLRLSWGSNGNRDLGSDGRYVALSNLTTGKYLYVKPDGSVYQVNQLYVDRMQNKNLKWERTASLNLGLDFGLLNNRIDGSVEVYSSSTTDLLVRRLLPDVVGFSFVMDNLGEVQNRGVEFQLNSVNINKPNFAWRTSASFQLNRNKIVHLYGDYDKNGKEIDDVTNRWFIGHSIDEIWNFQVDGVWQVAEKEQAAKYGVRPGDFKIRDVDNDGKYTNADKVFQGYTNPRYRWTLRNEFKFFQNFDVSFVLYSYWGHKAAYNQAKNIDGFLDRTSSYVLPYWTEANPINDYARLYSSEGGATGFSVYRDRSFIRFDNISMGYTLPKTLVQKAHIQNLKVFASCRNLGYYAPNWNYWDAEPEDKDGTLTNVPAPRILTLGLDITL</sequence>
<keyword evidence="4 7" id="KW-0812">Transmembrane</keyword>
<feature type="domain" description="TonB-dependent receptor plug" evidence="8">
    <location>
        <begin position="139"/>
        <end position="246"/>
    </location>
</feature>
<dbReference type="InterPro" id="IPR012910">
    <property type="entry name" value="Plug_dom"/>
</dbReference>
<gene>
    <name evidence="9" type="ORF">IC229_07250</name>
</gene>
<keyword evidence="6 7" id="KW-0998">Cell outer membrane</keyword>
<dbReference type="InterPro" id="IPR008969">
    <property type="entry name" value="CarboxyPept-like_regulatory"/>
</dbReference>
<keyword evidence="10" id="KW-1185">Reference proteome</keyword>
<evidence type="ECO:0000256" key="3">
    <source>
        <dbReference type="ARBA" id="ARBA00022452"/>
    </source>
</evidence>
<accession>A0A927AMT0</accession>
<evidence type="ECO:0000256" key="2">
    <source>
        <dbReference type="ARBA" id="ARBA00022448"/>
    </source>
</evidence>
<proteinExistence type="inferred from homology"/>
<evidence type="ECO:0000313" key="9">
    <source>
        <dbReference type="EMBL" id="MBD2700424.1"/>
    </source>
</evidence>
<dbReference type="NCBIfam" id="TIGR04056">
    <property type="entry name" value="OMP_RagA_SusC"/>
    <property type="match status" value="1"/>
</dbReference>
<dbReference type="SUPFAM" id="SSF49464">
    <property type="entry name" value="Carboxypeptidase regulatory domain-like"/>
    <property type="match status" value="1"/>
</dbReference>
<evidence type="ECO:0000256" key="4">
    <source>
        <dbReference type="ARBA" id="ARBA00022692"/>
    </source>
</evidence>
<keyword evidence="5 7" id="KW-0472">Membrane</keyword>
<dbReference type="GO" id="GO:0009279">
    <property type="term" value="C:cell outer membrane"/>
    <property type="evidence" value="ECO:0007669"/>
    <property type="project" value="UniProtKB-SubCell"/>
</dbReference>
<evidence type="ECO:0000259" key="8">
    <source>
        <dbReference type="Pfam" id="PF07715"/>
    </source>
</evidence>
<organism evidence="9 10">
    <name type="scientific">Spirosoma profusum</name>
    <dbReference type="NCBI Taxonomy" id="2771354"/>
    <lineage>
        <taxon>Bacteria</taxon>
        <taxon>Pseudomonadati</taxon>
        <taxon>Bacteroidota</taxon>
        <taxon>Cytophagia</taxon>
        <taxon>Cytophagales</taxon>
        <taxon>Cytophagaceae</taxon>
        <taxon>Spirosoma</taxon>
    </lineage>
</organism>
<reference evidence="9" key="1">
    <citation type="submission" date="2020-09" db="EMBL/GenBank/DDBJ databases">
        <authorList>
            <person name="Kim M.K."/>
        </authorList>
    </citation>
    <scope>NUCLEOTIDE SEQUENCE</scope>
    <source>
        <strain evidence="9">BT702</strain>
    </source>
</reference>
<dbReference type="InterPro" id="IPR036942">
    <property type="entry name" value="Beta-barrel_TonB_sf"/>
</dbReference>
<keyword evidence="2 7" id="KW-0813">Transport</keyword>
<dbReference type="AlphaFoldDB" id="A0A927AMT0"/>
<dbReference type="Pfam" id="PF07715">
    <property type="entry name" value="Plug"/>
    <property type="match status" value="1"/>
</dbReference>
<dbReference type="Pfam" id="PF13715">
    <property type="entry name" value="CarbopepD_reg_2"/>
    <property type="match status" value="1"/>
</dbReference>
<dbReference type="InterPro" id="IPR039426">
    <property type="entry name" value="TonB-dep_rcpt-like"/>
</dbReference>
<dbReference type="PROSITE" id="PS52016">
    <property type="entry name" value="TONB_DEPENDENT_REC_3"/>
    <property type="match status" value="1"/>
</dbReference>
<evidence type="ECO:0000256" key="7">
    <source>
        <dbReference type="PROSITE-ProRule" id="PRU01360"/>
    </source>
</evidence>
<comment type="similarity">
    <text evidence="7">Belongs to the TonB-dependent receptor family.</text>
</comment>
<dbReference type="Gene3D" id="2.60.40.1120">
    <property type="entry name" value="Carboxypeptidase-like, regulatory domain"/>
    <property type="match status" value="1"/>
</dbReference>
<evidence type="ECO:0000256" key="6">
    <source>
        <dbReference type="ARBA" id="ARBA00023237"/>
    </source>
</evidence>
<dbReference type="NCBIfam" id="TIGR04057">
    <property type="entry name" value="SusC_RagA_signa"/>
    <property type="match status" value="1"/>
</dbReference>
<evidence type="ECO:0000256" key="1">
    <source>
        <dbReference type="ARBA" id="ARBA00004571"/>
    </source>
</evidence>
<protein>
    <submittedName>
        <fullName evidence="9">SusC/RagA family TonB-linked outer membrane protein</fullName>
    </submittedName>
</protein>
<dbReference type="InterPro" id="IPR023996">
    <property type="entry name" value="TonB-dep_OMP_SusC/RagA"/>
</dbReference>